<comment type="similarity">
    <text evidence="5">Belongs to the pyridoxamine 5'-phosphate oxidase family.</text>
</comment>
<dbReference type="InterPro" id="IPR012349">
    <property type="entry name" value="Split_barrel_FMN-bd"/>
</dbReference>
<protein>
    <recommendedName>
        <fullName evidence="6">pyridoxal 5'-phosphate synthase</fullName>
        <ecNumber evidence="6">1.4.3.5</ecNumber>
    </recommendedName>
</protein>
<keyword evidence="8" id="KW-0288">FMN</keyword>
<evidence type="ECO:0000256" key="7">
    <source>
        <dbReference type="ARBA" id="ARBA00022630"/>
    </source>
</evidence>
<proteinExistence type="inferred from homology"/>
<dbReference type="InterPro" id="IPR000659">
    <property type="entry name" value="Pyridox_Oxase"/>
</dbReference>
<keyword evidence="13" id="KW-1185">Reference proteome</keyword>
<gene>
    <name evidence="12" type="ORF">R5R35_013759</name>
</gene>
<dbReference type="PANTHER" id="PTHR10851:SF4">
    <property type="entry name" value="PYRIDOXAL 5'-PHOSPHATE SYNTHASE"/>
    <property type="match status" value="1"/>
</dbReference>
<dbReference type="GO" id="GO:0008615">
    <property type="term" value="P:pyridoxine biosynthetic process"/>
    <property type="evidence" value="ECO:0007669"/>
    <property type="project" value="InterPro"/>
</dbReference>
<dbReference type="SUPFAM" id="SSF50475">
    <property type="entry name" value="FMN-binding split barrel"/>
    <property type="match status" value="1"/>
</dbReference>
<evidence type="ECO:0000256" key="6">
    <source>
        <dbReference type="ARBA" id="ARBA00012801"/>
    </source>
</evidence>
<dbReference type="AlphaFoldDB" id="A0AAN9WIQ8"/>
<dbReference type="Pfam" id="PF01243">
    <property type="entry name" value="PNPOx_N"/>
    <property type="match status" value="1"/>
</dbReference>
<dbReference type="EMBL" id="JAZDUA010000023">
    <property type="protein sequence ID" value="KAK7872514.1"/>
    <property type="molecule type" value="Genomic_DNA"/>
</dbReference>
<dbReference type="Gene3D" id="2.30.110.10">
    <property type="entry name" value="Electron Transport, Fmn-binding Protein, Chain A"/>
    <property type="match status" value="1"/>
</dbReference>
<organism evidence="12 13">
    <name type="scientific">Gryllus longicercus</name>
    <dbReference type="NCBI Taxonomy" id="2509291"/>
    <lineage>
        <taxon>Eukaryota</taxon>
        <taxon>Metazoa</taxon>
        <taxon>Ecdysozoa</taxon>
        <taxon>Arthropoda</taxon>
        <taxon>Hexapoda</taxon>
        <taxon>Insecta</taxon>
        <taxon>Pterygota</taxon>
        <taxon>Neoptera</taxon>
        <taxon>Polyneoptera</taxon>
        <taxon>Orthoptera</taxon>
        <taxon>Ensifera</taxon>
        <taxon>Gryllidea</taxon>
        <taxon>Grylloidea</taxon>
        <taxon>Gryllidae</taxon>
        <taxon>Gryllinae</taxon>
        <taxon>Gryllus</taxon>
    </lineage>
</organism>
<comment type="pathway">
    <text evidence="3">Cofactor metabolism; pyridoxal 5'-phosphate salvage; pyridoxal 5'-phosphate from pyridoxamine 5'-phosphate: step 1/1.</text>
</comment>
<dbReference type="InterPro" id="IPR011576">
    <property type="entry name" value="Pyridox_Oxase_N"/>
</dbReference>
<comment type="function">
    <text evidence="2">Catalyzes the oxidation of either pyridoxine 5'-phosphate (PNP) or pyridoxamine 5'-phosphate (PMP) into pyridoxal 5'-phosphate (PLP).</text>
</comment>
<evidence type="ECO:0000256" key="4">
    <source>
        <dbReference type="ARBA" id="ARBA00005037"/>
    </source>
</evidence>
<dbReference type="PANTHER" id="PTHR10851">
    <property type="entry name" value="PYRIDOXINE-5-PHOSPHATE OXIDASE"/>
    <property type="match status" value="1"/>
</dbReference>
<evidence type="ECO:0000256" key="9">
    <source>
        <dbReference type="ARBA" id="ARBA00023002"/>
    </source>
</evidence>
<evidence type="ECO:0000313" key="12">
    <source>
        <dbReference type="EMBL" id="KAK7872514.1"/>
    </source>
</evidence>
<sequence length="244" mass="27596">MDSCAKCSPLPGHARPLENSHDDPARVEKQKETSYLAHIDVLPGCDPIALFLEWKALAAARGALMTNTMVISTVNRKMEVSSRTLVLRRMDGDAFVFMTDSRSRKAADLAEHPRASLVFQWNYREGARVVNRQVRAAGAVTPLPDDAFGDLYAREPLYCRLRSHLCHQGEPVDWTRHSARHDALLAQHRDGTAQLYQRPEHVVAYRLQPEWLEMYHALDDCIGDRVLFTRHASDGGWSFQHLAA</sequence>
<accession>A0AAN9WIQ8</accession>
<evidence type="ECO:0000256" key="1">
    <source>
        <dbReference type="ARBA" id="ARBA00001917"/>
    </source>
</evidence>
<feature type="compositionally biased region" description="Basic and acidic residues" evidence="10">
    <location>
        <begin position="15"/>
        <end position="24"/>
    </location>
</feature>
<evidence type="ECO:0000256" key="8">
    <source>
        <dbReference type="ARBA" id="ARBA00022643"/>
    </source>
</evidence>
<reference evidence="12 13" key="1">
    <citation type="submission" date="2024-03" db="EMBL/GenBank/DDBJ databases">
        <title>The genome assembly and annotation of the cricket Gryllus longicercus Weissman &amp; Gray.</title>
        <authorList>
            <person name="Szrajer S."/>
            <person name="Gray D."/>
            <person name="Ylla G."/>
        </authorList>
    </citation>
    <scope>NUCLEOTIDE SEQUENCE [LARGE SCALE GENOMIC DNA]</scope>
    <source>
        <strain evidence="12">DAG 2021-001</strain>
        <tissue evidence="12">Whole body minus gut</tissue>
    </source>
</reference>
<feature type="region of interest" description="Disordered" evidence="10">
    <location>
        <begin position="1"/>
        <end position="24"/>
    </location>
</feature>
<dbReference type="Proteomes" id="UP001378592">
    <property type="component" value="Unassembled WGS sequence"/>
</dbReference>
<name>A0AAN9WIQ8_9ORTH</name>
<keyword evidence="9" id="KW-0560">Oxidoreductase</keyword>
<dbReference type="GO" id="GO:0010181">
    <property type="term" value="F:FMN binding"/>
    <property type="evidence" value="ECO:0007669"/>
    <property type="project" value="InterPro"/>
</dbReference>
<comment type="pathway">
    <text evidence="4">Cofactor metabolism; pyridoxal 5'-phosphate salvage; pyridoxal 5'-phosphate from pyridoxine 5'-phosphate: step 1/1.</text>
</comment>
<evidence type="ECO:0000256" key="3">
    <source>
        <dbReference type="ARBA" id="ARBA00004738"/>
    </source>
</evidence>
<keyword evidence="7" id="KW-0285">Flavoprotein</keyword>
<dbReference type="EC" id="1.4.3.5" evidence="6"/>
<comment type="caution">
    <text evidence="12">The sequence shown here is derived from an EMBL/GenBank/DDBJ whole genome shotgun (WGS) entry which is preliminary data.</text>
</comment>
<comment type="cofactor">
    <cofactor evidence="1">
        <name>FMN</name>
        <dbReference type="ChEBI" id="CHEBI:58210"/>
    </cofactor>
</comment>
<evidence type="ECO:0000313" key="13">
    <source>
        <dbReference type="Proteomes" id="UP001378592"/>
    </source>
</evidence>
<evidence type="ECO:0000256" key="10">
    <source>
        <dbReference type="SAM" id="MobiDB-lite"/>
    </source>
</evidence>
<evidence type="ECO:0000256" key="2">
    <source>
        <dbReference type="ARBA" id="ARBA00003691"/>
    </source>
</evidence>
<evidence type="ECO:0000259" key="11">
    <source>
        <dbReference type="Pfam" id="PF01243"/>
    </source>
</evidence>
<evidence type="ECO:0000256" key="5">
    <source>
        <dbReference type="ARBA" id="ARBA00007301"/>
    </source>
</evidence>
<feature type="domain" description="Pyridoxamine 5'-phosphate oxidase N-terminal" evidence="11">
    <location>
        <begin position="66"/>
        <end position="149"/>
    </location>
</feature>
<dbReference type="GO" id="GO:0004733">
    <property type="term" value="F:pyridoxamine phosphate oxidase activity"/>
    <property type="evidence" value="ECO:0007669"/>
    <property type="project" value="UniProtKB-EC"/>
</dbReference>